<accession>A0A151PDQ9</accession>
<dbReference type="EMBL" id="AKHW03000474">
    <property type="protein sequence ID" value="KYO47247.1"/>
    <property type="molecule type" value="Genomic_DNA"/>
</dbReference>
<protein>
    <submittedName>
        <fullName evidence="1">Uncharacterized protein</fullName>
    </submittedName>
</protein>
<name>A0A151PDQ9_ALLMI</name>
<proteinExistence type="predicted"/>
<dbReference type="Proteomes" id="UP000050525">
    <property type="component" value="Unassembled WGS sequence"/>
</dbReference>
<sequence length="73" mass="8241">MCTVGPEHYGQTGGSEEQLSVVKLQYAAYVREQVIHQAHPADLSFTTWERDLVAKKRVEELWVNLVTAQPFPG</sequence>
<dbReference type="AlphaFoldDB" id="A0A151PDQ9"/>
<keyword evidence="2" id="KW-1185">Reference proteome</keyword>
<organism evidence="1 2">
    <name type="scientific">Alligator mississippiensis</name>
    <name type="common">American alligator</name>
    <dbReference type="NCBI Taxonomy" id="8496"/>
    <lineage>
        <taxon>Eukaryota</taxon>
        <taxon>Metazoa</taxon>
        <taxon>Chordata</taxon>
        <taxon>Craniata</taxon>
        <taxon>Vertebrata</taxon>
        <taxon>Euteleostomi</taxon>
        <taxon>Archelosauria</taxon>
        <taxon>Archosauria</taxon>
        <taxon>Crocodylia</taxon>
        <taxon>Alligatoridae</taxon>
        <taxon>Alligatorinae</taxon>
        <taxon>Alligator</taxon>
    </lineage>
</organism>
<reference evidence="1 2" key="1">
    <citation type="journal article" date="2012" name="Genome Biol.">
        <title>Sequencing three crocodilian genomes to illuminate the evolution of archosaurs and amniotes.</title>
        <authorList>
            <person name="St John J.A."/>
            <person name="Braun E.L."/>
            <person name="Isberg S.R."/>
            <person name="Miles L.G."/>
            <person name="Chong A.Y."/>
            <person name="Gongora J."/>
            <person name="Dalzell P."/>
            <person name="Moran C."/>
            <person name="Bed'hom B."/>
            <person name="Abzhanov A."/>
            <person name="Burgess S.C."/>
            <person name="Cooksey A.M."/>
            <person name="Castoe T.A."/>
            <person name="Crawford N.G."/>
            <person name="Densmore L.D."/>
            <person name="Drew J.C."/>
            <person name="Edwards S.V."/>
            <person name="Faircloth B.C."/>
            <person name="Fujita M.K."/>
            <person name="Greenwold M.J."/>
            <person name="Hoffmann F.G."/>
            <person name="Howard J.M."/>
            <person name="Iguchi T."/>
            <person name="Janes D.E."/>
            <person name="Khan S.Y."/>
            <person name="Kohno S."/>
            <person name="de Koning A.J."/>
            <person name="Lance S.L."/>
            <person name="McCarthy F.M."/>
            <person name="McCormack J.E."/>
            <person name="Merchant M.E."/>
            <person name="Peterson D.G."/>
            <person name="Pollock D.D."/>
            <person name="Pourmand N."/>
            <person name="Raney B.J."/>
            <person name="Roessler K.A."/>
            <person name="Sanford J.R."/>
            <person name="Sawyer R.H."/>
            <person name="Schmidt C.J."/>
            <person name="Triplett E.W."/>
            <person name="Tuberville T.D."/>
            <person name="Venegas-Anaya M."/>
            <person name="Howard J.T."/>
            <person name="Jarvis E.D."/>
            <person name="Guillette L.J.Jr."/>
            <person name="Glenn T.C."/>
            <person name="Green R.E."/>
            <person name="Ray D.A."/>
        </authorList>
    </citation>
    <scope>NUCLEOTIDE SEQUENCE [LARGE SCALE GENOMIC DNA]</scope>
    <source>
        <strain evidence="1">KSC_2009_1</strain>
    </source>
</reference>
<evidence type="ECO:0000313" key="2">
    <source>
        <dbReference type="Proteomes" id="UP000050525"/>
    </source>
</evidence>
<comment type="caution">
    <text evidence="1">The sequence shown here is derived from an EMBL/GenBank/DDBJ whole genome shotgun (WGS) entry which is preliminary data.</text>
</comment>
<gene>
    <name evidence="1" type="ORF">Y1Q_0019960</name>
</gene>
<evidence type="ECO:0000313" key="1">
    <source>
        <dbReference type="EMBL" id="KYO47247.1"/>
    </source>
</evidence>